<evidence type="ECO:0000313" key="1">
    <source>
        <dbReference type="EMBL" id="AXI03849.1"/>
    </source>
</evidence>
<reference evidence="1 2" key="1">
    <citation type="submission" date="2018-07" db="EMBL/GenBank/DDBJ databases">
        <title>Genome sequencing of Moraxellaceae gen. HYN0046.</title>
        <authorList>
            <person name="Kim M."/>
            <person name="Yi H."/>
        </authorList>
    </citation>
    <scope>NUCLEOTIDE SEQUENCE [LARGE SCALE GENOMIC DNA]</scope>
    <source>
        <strain evidence="1 2">HYN0046</strain>
    </source>
</reference>
<proteinExistence type="predicted"/>
<dbReference type="EMBL" id="CP031222">
    <property type="protein sequence ID" value="AXI03849.1"/>
    <property type="molecule type" value="Genomic_DNA"/>
</dbReference>
<protein>
    <submittedName>
        <fullName evidence="1">Uncharacterized protein</fullName>
    </submittedName>
</protein>
<organism evidence="1 2">
    <name type="scientific">Aquirhabdus parva</name>
    <dbReference type="NCBI Taxonomy" id="2283318"/>
    <lineage>
        <taxon>Bacteria</taxon>
        <taxon>Pseudomonadati</taxon>
        <taxon>Pseudomonadota</taxon>
        <taxon>Gammaproteobacteria</taxon>
        <taxon>Moraxellales</taxon>
        <taxon>Moraxellaceae</taxon>
        <taxon>Aquirhabdus</taxon>
    </lineage>
</organism>
<sequence length="81" mass="9272">MILVIKRVGEFPKSVSIEPWGTDIPLAEFYMLKLVLHGVTNESEVHIRPCDGDRLSIGIDGLYRADVFINGFDFSHKYEFK</sequence>
<accession>A0A345P990</accession>
<dbReference type="KEGG" id="mbah:HYN46_13995"/>
<dbReference type="RefSeq" id="WP_114899957.1">
    <property type="nucleotide sequence ID" value="NZ_CP031222.1"/>
</dbReference>
<keyword evidence="2" id="KW-1185">Reference proteome</keyword>
<name>A0A345P990_9GAMM</name>
<dbReference type="Proteomes" id="UP000253940">
    <property type="component" value="Chromosome"/>
</dbReference>
<dbReference type="AlphaFoldDB" id="A0A345P990"/>
<evidence type="ECO:0000313" key="2">
    <source>
        <dbReference type="Proteomes" id="UP000253940"/>
    </source>
</evidence>
<gene>
    <name evidence="1" type="ORF">HYN46_13995</name>
</gene>